<protein>
    <submittedName>
        <fullName evidence="3">VOC family protein</fullName>
    </submittedName>
</protein>
<dbReference type="Pfam" id="PF13669">
    <property type="entry name" value="Glyoxalase_4"/>
    <property type="match status" value="1"/>
</dbReference>
<organism evidence="3 5">
    <name type="scientific">Rhodococcus opacus</name>
    <name type="common">Nocardia opaca</name>
    <dbReference type="NCBI Taxonomy" id="37919"/>
    <lineage>
        <taxon>Bacteria</taxon>
        <taxon>Bacillati</taxon>
        <taxon>Actinomycetota</taxon>
        <taxon>Actinomycetes</taxon>
        <taxon>Mycobacteriales</taxon>
        <taxon>Nocardiaceae</taxon>
        <taxon>Rhodococcus</taxon>
    </lineage>
</organism>
<dbReference type="EMBL" id="CP130956">
    <property type="protein sequence ID" value="WLF52388.1"/>
    <property type="molecule type" value="Genomic_DNA"/>
</dbReference>
<proteinExistence type="predicted"/>
<reference evidence="1" key="1">
    <citation type="submission" date="2022-12" db="EMBL/GenBank/DDBJ databases">
        <authorList>
            <person name="Krivoruchko A.V."/>
            <person name="Elkin A."/>
        </authorList>
    </citation>
    <scope>NUCLEOTIDE SEQUENCE</scope>
    <source>
        <strain evidence="1">IEGM 249</strain>
    </source>
</reference>
<gene>
    <name evidence="1" type="ORF">O4328_34875</name>
    <name evidence="2" type="ORF">Q5707_40790</name>
    <name evidence="3" type="ORF">Q5707_44205</name>
</gene>
<dbReference type="Proteomes" id="UP001066327">
    <property type="component" value="Unassembled WGS sequence"/>
</dbReference>
<dbReference type="EMBL" id="CP130956">
    <property type="protein sequence ID" value="WLF51815.1"/>
    <property type="molecule type" value="Genomic_DNA"/>
</dbReference>
<evidence type="ECO:0000313" key="4">
    <source>
        <dbReference type="Proteomes" id="UP001066327"/>
    </source>
</evidence>
<dbReference type="RefSeq" id="WP_206016550.1">
    <property type="nucleotide sequence ID" value="NZ_CP110470.1"/>
</dbReference>
<dbReference type="EMBL" id="JAPWIS010000025">
    <property type="protein sequence ID" value="MCZ4588775.1"/>
    <property type="molecule type" value="Genomic_DNA"/>
</dbReference>
<dbReference type="InterPro" id="IPR029068">
    <property type="entry name" value="Glyas_Bleomycin-R_OHBP_Dase"/>
</dbReference>
<evidence type="ECO:0000313" key="3">
    <source>
        <dbReference type="EMBL" id="WLF52388.1"/>
    </source>
</evidence>
<accession>A0AAX3YVV7</accession>
<keyword evidence="3" id="KW-0614">Plasmid</keyword>
<sequence length="155" mass="17233">MAAQIPYHSGILVDDLGKAMAGLNGEISYEFNTPTTLTVPRFDDRIAGTEGPMELTVTYSRTGPHRLELIAAHGTGIYAAERIGLHHVGVWESDIARRLESLDADPLITVEAVLWRSTGEISAIYATSTVTHTRIEYVNDDRREQLERWFDTGSF</sequence>
<evidence type="ECO:0000313" key="5">
    <source>
        <dbReference type="Proteomes" id="UP001231166"/>
    </source>
</evidence>
<name>A0AAX3YVV7_RHOOP</name>
<keyword evidence="4" id="KW-1185">Reference proteome</keyword>
<evidence type="ECO:0000313" key="2">
    <source>
        <dbReference type="EMBL" id="WLF51815.1"/>
    </source>
</evidence>
<reference evidence="3" key="2">
    <citation type="submission" date="2023-07" db="EMBL/GenBank/DDBJ databases">
        <title>Genomic analysis of Rhodococcus opacus VOC-14 with glycol ethers degradation activity.</title>
        <authorList>
            <person name="Narkevich D.A."/>
            <person name="Hlushen A.M."/>
            <person name="Akhremchuk A.E."/>
            <person name="Sikolenko M.A."/>
            <person name="Valentovich L.N."/>
        </authorList>
    </citation>
    <scope>NUCLEOTIDE SEQUENCE</scope>
    <source>
        <strain evidence="3">VOC-14</strain>
        <plasmid evidence="3">pRho-VOC14-L</plasmid>
    </source>
</reference>
<dbReference type="Proteomes" id="UP001231166">
    <property type="component" value="Plasmid pRho-VOC14-L"/>
</dbReference>
<evidence type="ECO:0000313" key="1">
    <source>
        <dbReference type="EMBL" id="MCZ4588775.1"/>
    </source>
</evidence>
<dbReference type="Gene3D" id="3.10.180.10">
    <property type="entry name" value="2,3-Dihydroxybiphenyl 1,2-Dioxygenase, domain 1"/>
    <property type="match status" value="1"/>
</dbReference>
<dbReference type="AlphaFoldDB" id="A0AAX3YVV7"/>
<geneLocation type="plasmid" evidence="3 5">
    <name>pRho-VOC14-L</name>
</geneLocation>